<dbReference type="Proteomes" id="UP000247810">
    <property type="component" value="Unassembled WGS sequence"/>
</dbReference>
<keyword evidence="2" id="KW-1185">Reference proteome</keyword>
<reference evidence="1 2" key="1">
    <citation type="submission" date="2018-02" db="EMBL/GenBank/DDBJ databases">
        <title>The genomes of Aspergillus section Nigri reveals drivers in fungal speciation.</title>
        <authorList>
            <consortium name="DOE Joint Genome Institute"/>
            <person name="Vesth T.C."/>
            <person name="Nybo J."/>
            <person name="Theobald S."/>
            <person name="Brandl J."/>
            <person name="Frisvad J.C."/>
            <person name="Nielsen K.F."/>
            <person name="Lyhne E.K."/>
            <person name="Kogle M.E."/>
            <person name="Kuo A."/>
            <person name="Riley R."/>
            <person name="Clum A."/>
            <person name="Nolan M."/>
            <person name="Lipzen A."/>
            <person name="Salamov A."/>
            <person name="Henrissat B."/>
            <person name="Wiebenga A."/>
            <person name="De vries R.P."/>
            <person name="Grigoriev I.V."/>
            <person name="Mortensen U.H."/>
            <person name="Andersen M.R."/>
            <person name="Baker S.E."/>
        </authorList>
    </citation>
    <scope>NUCLEOTIDE SEQUENCE [LARGE SCALE GENOMIC DNA]</scope>
    <source>
        <strain evidence="1 2">CBS 707.79</strain>
    </source>
</reference>
<sequence length="119" mass="13348">MGLFRYCCCMVWSSIASLCHPNSSPIPLCGRCVHVEIISWGRVPQKACSSSSIFPNPSQNIPVQQLYLDGSGWVIDYHKSSTFLLRETVWVWLGVSGKLFAKPVLNDIQVFTILFHTNS</sequence>
<organism evidence="1 2">
    <name type="scientific">Aspergillus ellipticus CBS 707.79</name>
    <dbReference type="NCBI Taxonomy" id="1448320"/>
    <lineage>
        <taxon>Eukaryota</taxon>
        <taxon>Fungi</taxon>
        <taxon>Dikarya</taxon>
        <taxon>Ascomycota</taxon>
        <taxon>Pezizomycotina</taxon>
        <taxon>Eurotiomycetes</taxon>
        <taxon>Eurotiomycetidae</taxon>
        <taxon>Eurotiales</taxon>
        <taxon>Aspergillaceae</taxon>
        <taxon>Aspergillus</taxon>
        <taxon>Aspergillus subgen. Circumdati</taxon>
    </lineage>
</organism>
<evidence type="ECO:0000313" key="2">
    <source>
        <dbReference type="Proteomes" id="UP000247810"/>
    </source>
</evidence>
<protein>
    <submittedName>
        <fullName evidence="1">Uncharacterized protein</fullName>
    </submittedName>
</protein>
<dbReference type="VEuPathDB" id="FungiDB:BO71DRAFT_163107"/>
<name>A0A319CQY5_9EURO</name>
<dbReference type="EMBL" id="KZ826175">
    <property type="protein sequence ID" value="PYH87765.1"/>
    <property type="molecule type" value="Genomic_DNA"/>
</dbReference>
<gene>
    <name evidence="1" type="ORF">BO71DRAFT_163107</name>
</gene>
<accession>A0A319CQY5</accession>
<proteinExistence type="predicted"/>
<evidence type="ECO:0000313" key="1">
    <source>
        <dbReference type="EMBL" id="PYH87765.1"/>
    </source>
</evidence>
<dbReference type="AlphaFoldDB" id="A0A319CQY5"/>